<dbReference type="RefSeq" id="WP_013628722.1">
    <property type="nucleotide sequence ID" value="NC_015174.1"/>
</dbReference>
<proteinExistence type="inferred from homology"/>
<keyword evidence="5" id="KW-1185">Reference proteome</keyword>
<dbReference type="EMBL" id="CP002546">
    <property type="protein sequence ID" value="ADY59998.1"/>
    <property type="molecule type" value="Genomic_DNA"/>
</dbReference>
<evidence type="ECO:0000256" key="2">
    <source>
        <dbReference type="ARBA" id="ARBA00022884"/>
    </source>
</evidence>
<sequence length="165" mass="19019">MADKKKNNKNNDPNNQTVAVNRRARHDYEILDEIECGIVLHGSEVKSIRNSQISIEESFAHTQNGELWLQGCHIGEYPQANVMNHIPRRHRKLLLHRKEIRKFAEAAKQKGLTLVPLSVYFRRGLVKVKVGVARGRKLHDKRDKLKKDAAQREMKAAMAKNLGRR</sequence>
<dbReference type="Gene3D" id="2.40.280.10">
    <property type="match status" value="1"/>
</dbReference>
<keyword evidence="2 3" id="KW-0694">RNA-binding</keyword>
<dbReference type="AlphaFoldDB" id="F0SMZ4"/>
<dbReference type="HAMAP" id="MF_00023">
    <property type="entry name" value="SmpB"/>
    <property type="match status" value="1"/>
</dbReference>
<dbReference type="GO" id="GO:0070930">
    <property type="term" value="P:trans-translation-dependent protein tagging"/>
    <property type="evidence" value="ECO:0007669"/>
    <property type="project" value="TreeGrafter"/>
</dbReference>
<organism evidence="4 5">
    <name type="scientific">Rubinisphaera brasiliensis (strain ATCC 49424 / DSM 5305 / JCM 21570 / IAM 15109 / NBRC 103401 / IFAM 1448)</name>
    <name type="common">Planctomyces brasiliensis</name>
    <dbReference type="NCBI Taxonomy" id="756272"/>
    <lineage>
        <taxon>Bacteria</taxon>
        <taxon>Pseudomonadati</taxon>
        <taxon>Planctomycetota</taxon>
        <taxon>Planctomycetia</taxon>
        <taxon>Planctomycetales</taxon>
        <taxon>Planctomycetaceae</taxon>
        <taxon>Rubinisphaera</taxon>
    </lineage>
</organism>
<protein>
    <recommendedName>
        <fullName evidence="3">SsrA-binding protein</fullName>
    </recommendedName>
    <alternativeName>
        <fullName evidence="3">Small protein B</fullName>
    </alternativeName>
</protein>
<dbReference type="NCBIfam" id="TIGR00086">
    <property type="entry name" value="smpB"/>
    <property type="match status" value="1"/>
</dbReference>
<dbReference type="GO" id="GO:0070929">
    <property type="term" value="P:trans-translation"/>
    <property type="evidence" value="ECO:0007669"/>
    <property type="project" value="UniProtKB-UniRule"/>
</dbReference>
<dbReference type="STRING" id="756272.Plabr_2397"/>
<dbReference type="InterPro" id="IPR020081">
    <property type="entry name" value="SsrA-bd_prot_CS"/>
</dbReference>
<dbReference type="GO" id="GO:0003723">
    <property type="term" value="F:RNA binding"/>
    <property type="evidence" value="ECO:0007669"/>
    <property type="project" value="UniProtKB-UniRule"/>
</dbReference>
<dbReference type="eggNOG" id="COG0691">
    <property type="taxonomic scope" value="Bacteria"/>
</dbReference>
<keyword evidence="1 3" id="KW-0963">Cytoplasm</keyword>
<dbReference type="InterPro" id="IPR023620">
    <property type="entry name" value="SmpB"/>
</dbReference>
<dbReference type="SUPFAM" id="SSF74982">
    <property type="entry name" value="Small protein B (SmpB)"/>
    <property type="match status" value="1"/>
</dbReference>
<dbReference type="NCBIfam" id="NF003843">
    <property type="entry name" value="PRK05422.1"/>
    <property type="match status" value="1"/>
</dbReference>
<name>F0SMZ4_RUBBR</name>
<dbReference type="KEGG" id="pbs:Plabr_2397"/>
<evidence type="ECO:0000256" key="3">
    <source>
        <dbReference type="HAMAP-Rule" id="MF_00023"/>
    </source>
</evidence>
<dbReference type="HOGENOM" id="CLU_108953_0_1_0"/>
<accession>F0SMZ4</accession>
<evidence type="ECO:0000313" key="5">
    <source>
        <dbReference type="Proteomes" id="UP000006860"/>
    </source>
</evidence>
<evidence type="ECO:0000313" key="4">
    <source>
        <dbReference type="EMBL" id="ADY59998.1"/>
    </source>
</evidence>
<comment type="similarity">
    <text evidence="3">Belongs to the SmpB family.</text>
</comment>
<dbReference type="OrthoDB" id="9805462at2"/>
<dbReference type="Proteomes" id="UP000006860">
    <property type="component" value="Chromosome"/>
</dbReference>
<dbReference type="InterPro" id="IPR000037">
    <property type="entry name" value="SsrA-bd_prot"/>
</dbReference>
<dbReference type="Pfam" id="PF01668">
    <property type="entry name" value="SmpB"/>
    <property type="match status" value="1"/>
</dbReference>
<gene>
    <name evidence="3" type="primary">smpB</name>
    <name evidence="4" type="ordered locus">Plabr_2397</name>
</gene>
<dbReference type="PANTHER" id="PTHR30308:SF2">
    <property type="entry name" value="SSRA-BINDING PROTEIN"/>
    <property type="match status" value="1"/>
</dbReference>
<comment type="function">
    <text evidence="3">Required for rescue of stalled ribosomes mediated by trans-translation. Binds to transfer-messenger RNA (tmRNA), required for stable association of tmRNA with ribosomes. tmRNA and SmpB together mimic tRNA shape, replacing the anticodon stem-loop with SmpB. tmRNA is encoded by the ssrA gene; the 2 termini fold to resemble tRNA(Ala) and it encodes a 'tag peptide', a short internal open reading frame. During trans-translation Ala-aminoacylated tmRNA acts like a tRNA, entering the A-site of stalled ribosomes, displacing the stalled mRNA. The ribosome then switches to translate the ORF on the tmRNA; the nascent peptide is terminated with the 'tag peptide' encoded by the tmRNA and targeted for degradation. The ribosome is freed to recommence translation, which seems to be the essential function of trans-translation.</text>
</comment>
<dbReference type="CDD" id="cd09294">
    <property type="entry name" value="SmpB"/>
    <property type="match status" value="1"/>
</dbReference>
<reference evidence="5" key="1">
    <citation type="submission" date="2011-02" db="EMBL/GenBank/DDBJ databases">
        <title>The complete genome of Planctomyces brasiliensis DSM 5305.</title>
        <authorList>
            <person name="Lucas S."/>
            <person name="Copeland A."/>
            <person name="Lapidus A."/>
            <person name="Bruce D."/>
            <person name="Goodwin L."/>
            <person name="Pitluck S."/>
            <person name="Kyrpides N."/>
            <person name="Mavromatis K."/>
            <person name="Pagani I."/>
            <person name="Ivanova N."/>
            <person name="Ovchinnikova G."/>
            <person name="Lu M."/>
            <person name="Detter J.C."/>
            <person name="Han C."/>
            <person name="Land M."/>
            <person name="Hauser L."/>
            <person name="Markowitz V."/>
            <person name="Cheng J.-F."/>
            <person name="Hugenholtz P."/>
            <person name="Woyke T."/>
            <person name="Wu D."/>
            <person name="Tindall B."/>
            <person name="Pomrenke H.G."/>
            <person name="Brambilla E."/>
            <person name="Klenk H.-P."/>
            <person name="Eisen J.A."/>
        </authorList>
    </citation>
    <scope>NUCLEOTIDE SEQUENCE [LARGE SCALE GENOMIC DNA]</scope>
    <source>
        <strain evidence="5">ATCC 49424 / DSM 5305 / JCM 21570 / NBRC 103401 / IFAM 1448</strain>
    </source>
</reference>
<comment type="subcellular location">
    <subcellularLocation>
        <location evidence="3">Cytoplasm</location>
    </subcellularLocation>
    <text evidence="3">The tmRNA-SmpB complex associates with stalled 70S ribosomes.</text>
</comment>
<dbReference type="PROSITE" id="PS01317">
    <property type="entry name" value="SSRP"/>
    <property type="match status" value="1"/>
</dbReference>
<dbReference type="GO" id="GO:0005829">
    <property type="term" value="C:cytosol"/>
    <property type="evidence" value="ECO:0007669"/>
    <property type="project" value="TreeGrafter"/>
</dbReference>
<dbReference type="PANTHER" id="PTHR30308">
    <property type="entry name" value="TMRNA-BINDING COMPONENT OF TRANS-TRANSLATION TAGGING COMPLEX"/>
    <property type="match status" value="1"/>
</dbReference>
<evidence type="ECO:0000256" key="1">
    <source>
        <dbReference type="ARBA" id="ARBA00022490"/>
    </source>
</evidence>